<proteinExistence type="predicted"/>
<name>A0ABP9MVX0_9GAMM</name>
<evidence type="ECO:0000256" key="1">
    <source>
        <dbReference type="SAM" id="SignalP"/>
    </source>
</evidence>
<feature type="signal peptide" evidence="1">
    <location>
        <begin position="1"/>
        <end position="19"/>
    </location>
</feature>
<accession>A0ABP9MVX0</accession>
<sequence>MMKIICFLLLLIHVVDAKASDELSSELNEFMVLQPISDQYFENNAYIGWMGLTYPREDWLIAYRDIFKINDETLNQRAHDGRLITNYFANPTQSIFQFSANKTILNDLFGYDAKLIELKDDLGGQKLLSFKQESLDNKRYLYTKDFFACAEYLDNLCLTKMLSRSTYIQKTIKRNQQLLDRFQVLVETSQYNYALFHNDFNASADTVPSSGMIKLIQLYLTDAIMKITQGDVDEGLNQLVLVRQWIDLIFHEKSKAALLHFFVNISVTQFLDQSMNALLDSGFLDTMMNDARLQWIVRPYAPTIGKKLNEVVLFEMKQDFKDVAYPYIRIYTSPAHQFTFTEEDEFIILSFLKDFGVILSPALEEIYTKRSQTAKEQSWSKLISLKRSTQSVDKTWLNTAPATYNTQSRSLDRRRGLDILQSRQERFLQVLTDWYQDYFQTLGISPKEALLSLNEIYPSIEFYNDYFNLLQILSSDKYLQQHLSPTFLEETLKDKVMPKTLEFAQKLSAYSDFNHYWMRLYEQQNYHQMVYLKYLVMKDKIPTKDIPMFLQNKGDIARHTISKNPYLYDPNTGKLSTPLPKNNKYLPVHIKTLRLYDSSIKNFEVIFPKY</sequence>
<dbReference type="RefSeq" id="WP_077925805.1">
    <property type="nucleotide sequence ID" value="NZ_BAABKE010000005.1"/>
</dbReference>
<gene>
    <name evidence="2" type="ORF">GCM10023338_16270</name>
</gene>
<dbReference type="Proteomes" id="UP001500631">
    <property type="component" value="Unassembled WGS sequence"/>
</dbReference>
<comment type="caution">
    <text evidence="2">The sequence shown here is derived from an EMBL/GenBank/DDBJ whole genome shotgun (WGS) entry which is preliminary data.</text>
</comment>
<keyword evidence="3" id="KW-1185">Reference proteome</keyword>
<evidence type="ECO:0000313" key="3">
    <source>
        <dbReference type="Proteomes" id="UP001500631"/>
    </source>
</evidence>
<keyword evidence="1" id="KW-0732">Signal</keyword>
<dbReference type="EMBL" id="BAABKE010000005">
    <property type="protein sequence ID" value="GAA5100994.1"/>
    <property type="molecule type" value="Genomic_DNA"/>
</dbReference>
<evidence type="ECO:0000313" key="2">
    <source>
        <dbReference type="EMBL" id="GAA5100994.1"/>
    </source>
</evidence>
<organism evidence="2 3">
    <name type="scientific">Wohlfahrtiimonas larvae</name>
    <dbReference type="NCBI Taxonomy" id="1157986"/>
    <lineage>
        <taxon>Bacteria</taxon>
        <taxon>Pseudomonadati</taxon>
        <taxon>Pseudomonadota</taxon>
        <taxon>Gammaproteobacteria</taxon>
        <taxon>Cardiobacteriales</taxon>
        <taxon>Ignatzschineriaceae</taxon>
        <taxon>Wohlfahrtiimonas</taxon>
    </lineage>
</organism>
<protein>
    <submittedName>
        <fullName evidence="2">Uncharacterized protein</fullName>
    </submittedName>
</protein>
<feature type="chain" id="PRO_5045518678" evidence="1">
    <location>
        <begin position="20"/>
        <end position="610"/>
    </location>
</feature>
<reference evidence="3" key="1">
    <citation type="journal article" date="2019" name="Int. J. Syst. Evol. Microbiol.">
        <title>The Global Catalogue of Microorganisms (GCM) 10K type strain sequencing project: providing services to taxonomists for standard genome sequencing and annotation.</title>
        <authorList>
            <consortium name="The Broad Institute Genomics Platform"/>
            <consortium name="The Broad Institute Genome Sequencing Center for Infectious Disease"/>
            <person name="Wu L."/>
            <person name="Ma J."/>
        </authorList>
    </citation>
    <scope>NUCLEOTIDE SEQUENCE [LARGE SCALE GENOMIC DNA]</scope>
    <source>
        <strain evidence="3">JCM 18424</strain>
    </source>
</reference>